<reference evidence="13" key="1">
    <citation type="submission" date="2020-06" db="EMBL/GenBank/DDBJ databases">
        <title>Unique genomic features of the anaerobic methanotrophic archaea.</title>
        <authorList>
            <person name="Chadwick G.L."/>
            <person name="Skennerton C.T."/>
            <person name="Laso-Perez R."/>
            <person name="Leu A.O."/>
            <person name="Speth D.R."/>
            <person name="Yu H."/>
            <person name="Morgan-Lang C."/>
            <person name="Hatzenpichler R."/>
            <person name="Goudeau D."/>
            <person name="Malmstrom R."/>
            <person name="Brazelton W.J."/>
            <person name="Woyke T."/>
            <person name="Hallam S.J."/>
            <person name="Tyson G.W."/>
            <person name="Wegener G."/>
            <person name="Boetius A."/>
            <person name="Orphan V."/>
        </authorList>
    </citation>
    <scope>NUCLEOTIDE SEQUENCE</scope>
</reference>
<evidence type="ECO:0000256" key="4">
    <source>
        <dbReference type="ARBA" id="ARBA00022741"/>
    </source>
</evidence>
<dbReference type="SUPFAM" id="SSF52540">
    <property type="entry name" value="P-loop containing nucleoside triphosphate hydrolases"/>
    <property type="match status" value="1"/>
</dbReference>
<sequence>MWAVSDILHKGGEIKEIRTKRLSVIMSAIYTMLTVSNVSRVFESDTGMVEALRDISLEVSDKEFVCFIGPSGCGKTTFLRIIAGLDQPTSGEVLLDGVAIRSPDPERGMVFQEYSLFPWRTILNNIAFGLEIKGVPKAERHDIAQKYLELVGLGAFGHNYPYELSGGMRQRVAIARALANDPKVLLMDEPFGSIDAQTRNVLQGELLKIWQKDRKTVLFITHSIDEAVYLADRVVVLSARPGHIRSIIDIDLKRPRIRTSVEVNVIRERLLGLLGEARAQECGETICWTGVAAGTD</sequence>
<dbReference type="EC" id="7.3.2.6" evidence="8"/>
<organism evidence="13">
    <name type="scientific">Candidatus Methanogaster sp. ANME-2c ERB4</name>
    <dbReference type="NCBI Taxonomy" id="2759911"/>
    <lineage>
        <taxon>Archaea</taxon>
        <taxon>Methanobacteriati</taxon>
        <taxon>Methanobacteriota</taxon>
        <taxon>Stenosarchaea group</taxon>
        <taxon>Methanomicrobia</taxon>
        <taxon>Methanosarcinales</taxon>
        <taxon>ANME-2 cluster</taxon>
        <taxon>Candidatus Methanogasteraceae</taxon>
        <taxon>Candidatus Methanogaster</taxon>
    </lineage>
</organism>
<evidence type="ECO:0000256" key="6">
    <source>
        <dbReference type="ARBA" id="ARBA00038307"/>
    </source>
</evidence>
<keyword evidence="4" id="KW-0547">Nucleotide-binding</keyword>
<feature type="domain" description="ABC transporter" evidence="12">
    <location>
        <begin position="33"/>
        <end position="264"/>
    </location>
</feature>
<evidence type="ECO:0000259" key="12">
    <source>
        <dbReference type="PROSITE" id="PS50893"/>
    </source>
</evidence>
<gene>
    <name evidence="13" type="primary">btuD</name>
    <name evidence="13" type="ORF">IILFPGFB_00003</name>
</gene>
<dbReference type="InterPro" id="IPR017871">
    <property type="entry name" value="ABC_transporter-like_CS"/>
</dbReference>
<dbReference type="PROSITE" id="PS00211">
    <property type="entry name" value="ABC_TRANSPORTER_1"/>
    <property type="match status" value="1"/>
</dbReference>
<dbReference type="GO" id="GO:0005886">
    <property type="term" value="C:plasma membrane"/>
    <property type="evidence" value="ECO:0007669"/>
    <property type="project" value="UniProtKB-SubCell"/>
</dbReference>
<dbReference type="Pfam" id="PF00005">
    <property type="entry name" value="ABC_tran"/>
    <property type="match status" value="1"/>
</dbReference>
<evidence type="ECO:0000256" key="1">
    <source>
        <dbReference type="ARBA" id="ARBA00004236"/>
    </source>
</evidence>
<dbReference type="SMART" id="SM00382">
    <property type="entry name" value="AAA"/>
    <property type="match status" value="1"/>
</dbReference>
<evidence type="ECO:0000256" key="3">
    <source>
        <dbReference type="ARBA" id="ARBA00022505"/>
    </source>
</evidence>
<keyword evidence="5 13" id="KW-0067">ATP-binding</keyword>
<evidence type="ECO:0000256" key="5">
    <source>
        <dbReference type="ARBA" id="ARBA00022840"/>
    </source>
</evidence>
<protein>
    <recommendedName>
        <fullName evidence="9">Molybdate/tungstate import ATP-binding protein WtpC</fullName>
        <ecNumber evidence="8">7.3.2.6</ecNumber>
    </recommendedName>
</protein>
<dbReference type="InterPro" id="IPR003439">
    <property type="entry name" value="ABC_transporter-like_ATP-bd"/>
</dbReference>
<dbReference type="PROSITE" id="PS50893">
    <property type="entry name" value="ABC_TRANSPORTER_2"/>
    <property type="match status" value="1"/>
</dbReference>
<dbReference type="InterPro" id="IPR003593">
    <property type="entry name" value="AAA+_ATPase"/>
</dbReference>
<keyword evidence="2" id="KW-0813">Transport</keyword>
<evidence type="ECO:0000256" key="9">
    <source>
        <dbReference type="ARBA" id="ARBA00041133"/>
    </source>
</evidence>
<comment type="catalytic activity">
    <reaction evidence="10">
        <text>tungstate(in) + ATP + H2O = tungstate(out) + ADP + phosphate + H(+)</text>
        <dbReference type="Rhea" id="RHEA:35027"/>
        <dbReference type="ChEBI" id="CHEBI:15377"/>
        <dbReference type="ChEBI" id="CHEBI:15378"/>
        <dbReference type="ChEBI" id="CHEBI:30616"/>
        <dbReference type="ChEBI" id="CHEBI:43474"/>
        <dbReference type="ChEBI" id="CHEBI:46502"/>
        <dbReference type="ChEBI" id="CHEBI:456216"/>
        <dbReference type="EC" id="7.3.2.6"/>
    </reaction>
</comment>
<dbReference type="EMBL" id="MT631263">
    <property type="protein sequence ID" value="QNO47432.1"/>
    <property type="molecule type" value="Genomic_DNA"/>
</dbReference>
<dbReference type="PANTHER" id="PTHR42788">
    <property type="entry name" value="TAURINE IMPORT ATP-BINDING PROTEIN-RELATED"/>
    <property type="match status" value="1"/>
</dbReference>
<dbReference type="GO" id="GO:0016887">
    <property type="term" value="F:ATP hydrolysis activity"/>
    <property type="evidence" value="ECO:0007669"/>
    <property type="project" value="InterPro"/>
</dbReference>
<dbReference type="GO" id="GO:1901238">
    <property type="term" value="F:ABC-type tungstate transporter activity"/>
    <property type="evidence" value="ECO:0007669"/>
    <property type="project" value="UniProtKB-EC"/>
</dbReference>
<dbReference type="Gene3D" id="3.40.50.300">
    <property type="entry name" value="P-loop containing nucleotide triphosphate hydrolases"/>
    <property type="match status" value="1"/>
</dbReference>
<dbReference type="GO" id="GO:0005524">
    <property type="term" value="F:ATP binding"/>
    <property type="evidence" value="ECO:0007669"/>
    <property type="project" value="UniProtKB-KW"/>
</dbReference>
<dbReference type="PANTHER" id="PTHR42788:SF13">
    <property type="entry name" value="ALIPHATIC SULFONATES IMPORT ATP-BINDING PROTEIN SSUB"/>
    <property type="match status" value="1"/>
</dbReference>
<accession>A0A7G9YHE8</accession>
<comment type="subunit">
    <text evidence="7">The complex is composed of two ATP-binding proteins (WtpC), two transmembrane proteins (WtpB) and a solute-binding protein (WtpA).</text>
</comment>
<comment type="subcellular location">
    <subcellularLocation>
        <location evidence="1">Cell membrane</location>
    </subcellularLocation>
</comment>
<dbReference type="FunFam" id="3.40.50.300:FF:000425">
    <property type="entry name" value="Probable ABC transporter, ATP-binding subunit"/>
    <property type="match status" value="1"/>
</dbReference>
<dbReference type="InterPro" id="IPR050166">
    <property type="entry name" value="ABC_transporter_ATP-bind"/>
</dbReference>
<keyword evidence="3" id="KW-0500">Molybdenum</keyword>
<comment type="function">
    <text evidence="11">Part of the ABC transporter complex WtpABC involved in molybdate/tungstate import. Responsible for energy coupling to the transport system.</text>
</comment>
<evidence type="ECO:0000256" key="7">
    <source>
        <dbReference type="ARBA" id="ARBA00038781"/>
    </source>
</evidence>
<evidence type="ECO:0000313" key="13">
    <source>
        <dbReference type="EMBL" id="QNO47432.1"/>
    </source>
</evidence>
<evidence type="ECO:0000256" key="2">
    <source>
        <dbReference type="ARBA" id="ARBA00022448"/>
    </source>
</evidence>
<evidence type="ECO:0000256" key="11">
    <source>
        <dbReference type="ARBA" id="ARBA00057369"/>
    </source>
</evidence>
<dbReference type="CDD" id="cd03293">
    <property type="entry name" value="ABC_NrtD_SsuB_transporters"/>
    <property type="match status" value="1"/>
</dbReference>
<evidence type="ECO:0000256" key="10">
    <source>
        <dbReference type="ARBA" id="ARBA00047936"/>
    </source>
</evidence>
<evidence type="ECO:0000256" key="8">
    <source>
        <dbReference type="ARBA" id="ARBA00039025"/>
    </source>
</evidence>
<dbReference type="InterPro" id="IPR027417">
    <property type="entry name" value="P-loop_NTPase"/>
</dbReference>
<proteinExistence type="inferred from homology"/>
<dbReference type="AlphaFoldDB" id="A0A7G9YHE8"/>
<comment type="similarity">
    <text evidence="6">Belongs to the ABC transporter superfamily. Sulfate/tungstate importer (TC 3.A.1.6) family.</text>
</comment>
<name>A0A7G9YHE8_9EURY</name>